<protein>
    <submittedName>
        <fullName evidence="3">Uncharacterized protein</fullName>
    </submittedName>
</protein>
<dbReference type="EMBL" id="JAZAVJ010000094">
    <property type="protein sequence ID" value="KAK7414826.1"/>
    <property type="molecule type" value="Genomic_DNA"/>
</dbReference>
<keyword evidence="4" id="KW-1185">Reference proteome</keyword>
<feature type="signal peptide" evidence="2">
    <location>
        <begin position="1"/>
        <end position="21"/>
    </location>
</feature>
<organism evidence="3 4">
    <name type="scientific">Neonectria punicea</name>
    <dbReference type="NCBI Taxonomy" id="979145"/>
    <lineage>
        <taxon>Eukaryota</taxon>
        <taxon>Fungi</taxon>
        <taxon>Dikarya</taxon>
        <taxon>Ascomycota</taxon>
        <taxon>Pezizomycotina</taxon>
        <taxon>Sordariomycetes</taxon>
        <taxon>Hypocreomycetidae</taxon>
        <taxon>Hypocreales</taxon>
        <taxon>Nectriaceae</taxon>
        <taxon>Neonectria</taxon>
    </lineage>
</organism>
<keyword evidence="2" id="KW-0732">Signal</keyword>
<feature type="region of interest" description="Disordered" evidence="1">
    <location>
        <begin position="31"/>
        <end position="62"/>
    </location>
</feature>
<reference evidence="3 4" key="1">
    <citation type="journal article" date="2025" name="Microbiol. Resour. Announc.">
        <title>Draft genome sequences for Neonectria magnoliae and Neonectria punicea, canker pathogens of Liriodendron tulipifera and Acer saccharum in West Virginia.</title>
        <authorList>
            <person name="Petronek H.M."/>
            <person name="Kasson M.T."/>
            <person name="Metheny A.M."/>
            <person name="Stauder C.M."/>
            <person name="Lovett B."/>
            <person name="Lynch S.C."/>
            <person name="Garnas J.R."/>
            <person name="Kasson L.R."/>
            <person name="Stajich J.E."/>
        </authorList>
    </citation>
    <scope>NUCLEOTIDE SEQUENCE [LARGE SCALE GENOMIC DNA]</scope>
    <source>
        <strain evidence="3 4">NRRL 64653</strain>
    </source>
</reference>
<evidence type="ECO:0000256" key="1">
    <source>
        <dbReference type="SAM" id="MobiDB-lite"/>
    </source>
</evidence>
<feature type="chain" id="PRO_5045797208" evidence="2">
    <location>
        <begin position="22"/>
        <end position="248"/>
    </location>
</feature>
<sequence length="248" mass="26444">MYSSGVLSLALGLLRVDLAAASLCKPSLESSSIESASTTTSEATLSSTAASTTESTSTAPEAIPTFNLVANGGSADGETVDGNPNLYAARAVLGSDSPGLTAIPLFLEEGTGRLKTTYTNNYLCVLWAGNADPVPAEVMFCNDISFGIAPEHRLQYITCEAKDDHGISCTAPAGHCIQVAAPRDRFETRCSFDTGLSFEQFYVKYELFDVGSYSYHLYMGLEEGGYEEYNDFELAGLKTRLVEVTGQT</sequence>
<accession>A0ABR1H2I3</accession>
<evidence type="ECO:0000313" key="4">
    <source>
        <dbReference type="Proteomes" id="UP001498476"/>
    </source>
</evidence>
<comment type="caution">
    <text evidence="3">The sequence shown here is derived from an EMBL/GenBank/DDBJ whole genome shotgun (WGS) entry which is preliminary data.</text>
</comment>
<evidence type="ECO:0000256" key="2">
    <source>
        <dbReference type="SAM" id="SignalP"/>
    </source>
</evidence>
<name>A0ABR1H2I3_9HYPO</name>
<gene>
    <name evidence="3" type="ORF">QQX98_006341</name>
</gene>
<proteinExistence type="predicted"/>
<dbReference type="Proteomes" id="UP001498476">
    <property type="component" value="Unassembled WGS sequence"/>
</dbReference>
<evidence type="ECO:0000313" key="3">
    <source>
        <dbReference type="EMBL" id="KAK7414826.1"/>
    </source>
</evidence>